<evidence type="ECO:0000256" key="5">
    <source>
        <dbReference type="ARBA" id="ARBA00012655"/>
    </source>
</evidence>
<evidence type="ECO:0000256" key="2">
    <source>
        <dbReference type="ARBA" id="ARBA00002869"/>
    </source>
</evidence>
<evidence type="ECO:0000256" key="6">
    <source>
        <dbReference type="ARBA" id="ARBA00022679"/>
    </source>
</evidence>
<dbReference type="Proteomes" id="UP000886749">
    <property type="component" value="Unassembled WGS sequence"/>
</dbReference>
<dbReference type="AlphaFoldDB" id="A0A9D1AHZ1"/>
<comment type="caution">
    <text evidence="11">The sequence shown here is derived from an EMBL/GenBank/DDBJ whole genome shotgun (WGS) entry which is preliminary data.</text>
</comment>
<dbReference type="FunFam" id="3.40.190.10:FF:000005">
    <property type="entry name" value="Porphobilinogen deaminase"/>
    <property type="match status" value="1"/>
</dbReference>
<dbReference type="InterPro" id="IPR036803">
    <property type="entry name" value="Porphobilinogen_deaminase_C_sf"/>
</dbReference>
<evidence type="ECO:0000256" key="8">
    <source>
        <dbReference type="ARBA" id="ARBA00048169"/>
    </source>
</evidence>
<name>A0A9D1AHZ1_9FIRM</name>
<dbReference type="SUPFAM" id="SSF53850">
    <property type="entry name" value="Periplasmic binding protein-like II"/>
    <property type="match status" value="1"/>
</dbReference>
<comment type="cofactor">
    <cofactor evidence="1">
        <name>dipyrromethane</name>
        <dbReference type="ChEBI" id="CHEBI:60342"/>
    </cofactor>
</comment>
<dbReference type="GO" id="GO:0006783">
    <property type="term" value="P:heme biosynthetic process"/>
    <property type="evidence" value="ECO:0007669"/>
    <property type="project" value="TreeGrafter"/>
</dbReference>
<evidence type="ECO:0000259" key="10">
    <source>
        <dbReference type="Pfam" id="PF01379"/>
    </source>
</evidence>
<comment type="similarity">
    <text evidence="3">Belongs to the HMBS family.</text>
</comment>
<evidence type="ECO:0000256" key="9">
    <source>
        <dbReference type="NCBIfam" id="TIGR00212"/>
    </source>
</evidence>
<evidence type="ECO:0000256" key="4">
    <source>
        <dbReference type="ARBA" id="ARBA00011245"/>
    </source>
</evidence>
<dbReference type="SUPFAM" id="SSF54782">
    <property type="entry name" value="Porphobilinogen deaminase (hydroxymethylbilane synthase), C-terminal domain"/>
    <property type="match status" value="1"/>
</dbReference>
<evidence type="ECO:0000313" key="12">
    <source>
        <dbReference type="Proteomes" id="UP000886749"/>
    </source>
</evidence>
<dbReference type="Gene3D" id="3.40.190.10">
    <property type="entry name" value="Periplasmic binding protein-like II"/>
    <property type="match status" value="2"/>
</dbReference>
<dbReference type="PIRSF" id="PIRSF001438">
    <property type="entry name" value="4pyrrol_synth_OHMeBilane_synth"/>
    <property type="match status" value="1"/>
</dbReference>
<gene>
    <name evidence="11" type="primary">hemC</name>
    <name evidence="11" type="ORF">IAB36_00715</name>
</gene>
<keyword evidence="6 11" id="KW-0808">Transferase</keyword>
<evidence type="ECO:0000256" key="3">
    <source>
        <dbReference type="ARBA" id="ARBA00005638"/>
    </source>
</evidence>
<dbReference type="PANTHER" id="PTHR11557:SF0">
    <property type="entry name" value="PORPHOBILINOGEN DEAMINASE"/>
    <property type="match status" value="1"/>
</dbReference>
<feature type="domain" description="Porphobilinogen deaminase N-terminal" evidence="10">
    <location>
        <begin position="4"/>
        <end position="195"/>
    </location>
</feature>
<dbReference type="PANTHER" id="PTHR11557">
    <property type="entry name" value="PORPHOBILINOGEN DEAMINASE"/>
    <property type="match status" value="1"/>
</dbReference>
<comment type="function">
    <text evidence="2">Tetrapolymerization of the monopyrrole PBG into the hydroxymethylbilane pre-uroporphyrinogen in several discrete steps.</text>
</comment>
<comment type="catalytic activity">
    <reaction evidence="8">
        <text>4 porphobilinogen + H2O = hydroxymethylbilane + 4 NH4(+)</text>
        <dbReference type="Rhea" id="RHEA:13185"/>
        <dbReference type="ChEBI" id="CHEBI:15377"/>
        <dbReference type="ChEBI" id="CHEBI:28938"/>
        <dbReference type="ChEBI" id="CHEBI:57845"/>
        <dbReference type="ChEBI" id="CHEBI:58126"/>
        <dbReference type="EC" id="2.5.1.61"/>
    </reaction>
</comment>
<dbReference type="InterPro" id="IPR000860">
    <property type="entry name" value="HemC"/>
</dbReference>
<accession>A0A9D1AHZ1</accession>
<dbReference type="Pfam" id="PF01379">
    <property type="entry name" value="Porphobil_deam"/>
    <property type="match status" value="1"/>
</dbReference>
<dbReference type="GO" id="GO:0005737">
    <property type="term" value="C:cytoplasm"/>
    <property type="evidence" value="ECO:0007669"/>
    <property type="project" value="UniProtKB-UniRule"/>
</dbReference>
<evidence type="ECO:0000313" key="11">
    <source>
        <dbReference type="EMBL" id="HIR40339.1"/>
    </source>
</evidence>
<dbReference type="GO" id="GO:0004418">
    <property type="term" value="F:hydroxymethylbilane synthase activity"/>
    <property type="evidence" value="ECO:0007669"/>
    <property type="project" value="UniProtKB-UniRule"/>
</dbReference>
<dbReference type="NCBIfam" id="TIGR00212">
    <property type="entry name" value="hemC"/>
    <property type="match status" value="1"/>
</dbReference>
<dbReference type="InterPro" id="IPR022417">
    <property type="entry name" value="Porphobilin_deaminase_N"/>
</dbReference>
<protein>
    <recommendedName>
        <fullName evidence="5 9">Hydroxymethylbilane synthase</fullName>
        <ecNumber evidence="5 9">2.5.1.61</ecNumber>
    </recommendedName>
</protein>
<reference evidence="11" key="1">
    <citation type="submission" date="2020-10" db="EMBL/GenBank/DDBJ databases">
        <authorList>
            <person name="Gilroy R."/>
        </authorList>
    </citation>
    <scope>NUCLEOTIDE SEQUENCE</scope>
    <source>
        <strain evidence="11">CHK184-25365</strain>
    </source>
</reference>
<dbReference type="EC" id="2.5.1.61" evidence="5 9"/>
<organism evidence="11 12">
    <name type="scientific">Candidatus Egerieicola pullicola</name>
    <dbReference type="NCBI Taxonomy" id="2840775"/>
    <lineage>
        <taxon>Bacteria</taxon>
        <taxon>Bacillati</taxon>
        <taxon>Bacillota</taxon>
        <taxon>Clostridia</taxon>
        <taxon>Eubacteriales</taxon>
        <taxon>Oscillospiraceae</taxon>
        <taxon>Oscillospiraceae incertae sedis</taxon>
        <taxon>Candidatus Egerieicola</taxon>
    </lineage>
</organism>
<reference evidence="11" key="2">
    <citation type="journal article" date="2021" name="PeerJ">
        <title>Extensive microbial diversity within the chicken gut microbiome revealed by metagenomics and culture.</title>
        <authorList>
            <person name="Gilroy R."/>
            <person name="Ravi A."/>
            <person name="Getino M."/>
            <person name="Pursley I."/>
            <person name="Horton D.L."/>
            <person name="Alikhan N.F."/>
            <person name="Baker D."/>
            <person name="Gharbi K."/>
            <person name="Hall N."/>
            <person name="Watson M."/>
            <person name="Adriaenssens E.M."/>
            <person name="Foster-Nyarko E."/>
            <person name="Jarju S."/>
            <person name="Secka A."/>
            <person name="Antonio M."/>
            <person name="Oren A."/>
            <person name="Chaudhuri R.R."/>
            <person name="La Ragione R."/>
            <person name="Hildebrand F."/>
            <person name="Pallen M.J."/>
        </authorList>
    </citation>
    <scope>NUCLEOTIDE SEQUENCE</scope>
    <source>
        <strain evidence="11">CHK184-25365</strain>
    </source>
</reference>
<proteinExistence type="inferred from homology"/>
<dbReference type="EMBL" id="DVGY01000017">
    <property type="protein sequence ID" value="HIR40339.1"/>
    <property type="molecule type" value="Genomic_DNA"/>
</dbReference>
<evidence type="ECO:0000256" key="1">
    <source>
        <dbReference type="ARBA" id="ARBA00001916"/>
    </source>
</evidence>
<dbReference type="PRINTS" id="PR00151">
    <property type="entry name" value="PORPHBDMNASE"/>
</dbReference>
<sequence>MKQIKIGTRGSKLALVQANLAAEAFQKLGYETEFVVVHTRGDANLKASLSEIGRGAFTDVFAQMLAEGELDVAVHSAKDLPTTADRDGFACLPRADARDVLVSLPGKELRRIGTGSPRREAAIRRLYPQAEVLPIRGNVDTRIRKMKEGQYDALVLAMAGLNRLNFQDDEVLLSPLSVTDCVPAACQGIIAIEGKLGQAINHPATAQAAQIERSCQRLLEGGCTGGVGCYFDGNILFAQKEGRVAQVKYQGEESILELAKKIKEVAG</sequence>
<keyword evidence="7" id="KW-0627">Porphyrin biosynthesis</keyword>
<comment type="subunit">
    <text evidence="4">Monomer.</text>
</comment>
<evidence type="ECO:0000256" key="7">
    <source>
        <dbReference type="ARBA" id="ARBA00023244"/>
    </source>
</evidence>